<dbReference type="SMART" id="SM00606">
    <property type="entry name" value="CBD_IV"/>
    <property type="match status" value="3"/>
</dbReference>
<dbReference type="Gene3D" id="2.60.40.10">
    <property type="entry name" value="Immunoglobulins"/>
    <property type="match status" value="6"/>
</dbReference>
<keyword evidence="6" id="KW-0282">Flagellum</keyword>
<dbReference type="InterPro" id="IPR050557">
    <property type="entry name" value="RTX_toxin/Mannuronan_C5-epim"/>
</dbReference>
<dbReference type="SUPFAM" id="SSF51120">
    <property type="entry name" value="beta-Roll"/>
    <property type="match status" value="14"/>
</dbReference>
<dbReference type="Pfam" id="PF06594">
    <property type="entry name" value="HCBP_related"/>
    <property type="match status" value="2"/>
</dbReference>
<dbReference type="InterPro" id="IPR013783">
    <property type="entry name" value="Ig-like_fold"/>
</dbReference>
<feature type="domain" description="CBM6" evidence="5">
    <location>
        <begin position="4027"/>
        <end position="4151"/>
    </location>
</feature>
<dbReference type="Pfam" id="PF03422">
    <property type="entry name" value="CBM_6"/>
    <property type="match status" value="3"/>
</dbReference>
<dbReference type="SUPFAM" id="SSF49785">
    <property type="entry name" value="Galactose-binding domain-like"/>
    <property type="match status" value="3"/>
</dbReference>
<keyword evidence="6" id="KW-0966">Cell projection</keyword>
<evidence type="ECO:0000259" key="5">
    <source>
        <dbReference type="PROSITE" id="PS51175"/>
    </source>
</evidence>
<gene>
    <name evidence="6" type="ORF">ACFODX_11875</name>
</gene>
<dbReference type="PANTHER" id="PTHR38340">
    <property type="entry name" value="S-LAYER PROTEIN"/>
    <property type="match status" value="1"/>
</dbReference>
<evidence type="ECO:0000313" key="6">
    <source>
        <dbReference type="EMBL" id="MFC3116259.1"/>
    </source>
</evidence>
<feature type="domain" description="CBM6" evidence="5">
    <location>
        <begin position="3800"/>
        <end position="3924"/>
    </location>
</feature>
<dbReference type="InterPro" id="IPR006584">
    <property type="entry name" value="Cellulose-bd_IV"/>
</dbReference>
<keyword evidence="3" id="KW-0732">Signal</keyword>
<evidence type="ECO:0000313" key="7">
    <source>
        <dbReference type="Proteomes" id="UP001595555"/>
    </source>
</evidence>
<keyword evidence="2" id="KW-0964">Secreted</keyword>
<dbReference type="PROSITE" id="PS00330">
    <property type="entry name" value="HEMOLYSIN_CALCIUM"/>
    <property type="match status" value="9"/>
</dbReference>
<protein>
    <submittedName>
        <fullName evidence="6">Flagellinolysin</fullName>
    </submittedName>
</protein>
<keyword evidence="4" id="KW-0106">Calcium</keyword>
<dbReference type="Proteomes" id="UP001595555">
    <property type="component" value="Unassembled WGS sequence"/>
</dbReference>
<name>A0ABV7FK29_9GAMM</name>
<comment type="subcellular location">
    <subcellularLocation>
        <location evidence="1">Secreted</location>
    </subcellularLocation>
</comment>
<accession>A0ABV7FK29</accession>
<dbReference type="InterPro" id="IPR010566">
    <property type="entry name" value="Haemolys_ca-bd"/>
</dbReference>
<dbReference type="InterPro" id="IPR018511">
    <property type="entry name" value="Hemolysin-typ_Ca-bd_CS"/>
</dbReference>
<reference evidence="7" key="1">
    <citation type="journal article" date="2019" name="Int. J. Syst. Evol. Microbiol.">
        <title>The Global Catalogue of Microorganisms (GCM) 10K type strain sequencing project: providing services to taxonomists for standard genome sequencing and annotation.</title>
        <authorList>
            <consortium name="The Broad Institute Genomics Platform"/>
            <consortium name="The Broad Institute Genome Sequencing Center for Infectious Disease"/>
            <person name="Wu L."/>
            <person name="Ma J."/>
        </authorList>
    </citation>
    <scope>NUCLEOTIDE SEQUENCE [LARGE SCALE GENOMIC DNA]</scope>
    <source>
        <strain evidence="7">KCTC 52237</strain>
    </source>
</reference>
<dbReference type="Gene3D" id="2.150.10.10">
    <property type="entry name" value="Serralysin-like metalloprotease, C-terminal"/>
    <property type="match status" value="13"/>
</dbReference>
<dbReference type="Pfam" id="PF17936">
    <property type="entry name" value="Big_6"/>
    <property type="match status" value="8"/>
</dbReference>
<evidence type="ECO:0000256" key="1">
    <source>
        <dbReference type="ARBA" id="ARBA00004613"/>
    </source>
</evidence>
<dbReference type="InterPro" id="IPR041498">
    <property type="entry name" value="Big_6"/>
</dbReference>
<keyword evidence="6" id="KW-0969">Cilium</keyword>
<dbReference type="InterPro" id="IPR008979">
    <property type="entry name" value="Galactose-bd-like_sf"/>
</dbReference>
<dbReference type="InterPro" id="IPR011049">
    <property type="entry name" value="Serralysin-like_metalloprot_C"/>
</dbReference>
<dbReference type="InterPro" id="IPR001343">
    <property type="entry name" value="Hemolysn_Ca-bd"/>
</dbReference>
<evidence type="ECO:0000256" key="2">
    <source>
        <dbReference type="ARBA" id="ARBA00022525"/>
    </source>
</evidence>
<dbReference type="InterPro" id="IPR005084">
    <property type="entry name" value="CBM6"/>
</dbReference>
<dbReference type="RefSeq" id="WP_378119346.1">
    <property type="nucleotide sequence ID" value="NZ_JBHRTF010000004.1"/>
</dbReference>
<sequence length="4491" mass="474288">MTFGTLKTLSEQEYLGLRYEFLKEVEEGGEENLELYPDTKSLVSTGVGFNLTVYENIKIILQEGFDLTEKSGSSTYKEGKTEDGLIKAILLVTSGTHSKSEMPTIQTKLNALMEEYTTTKTEFKFEAIGAKTAKDKIKEVFNQITKAMESEINSFLSKNGYDDGTVDNEYGITNMTYSLERLALLSLAYGGPAKMLGNGLGGAIKDDNRVRAWFEIRYASNGGDGSSGHAKRRYMESEMFGLYPSSVNFLNPQGEAQFAAYAASIIAHFEADAYPANALKNNLLHMIDYEKKWGYMIEEAQANINNISGLSLLIKPWGELFKPIASYLINHYIKDEIFKIDSTNYFFDGQVNIGLDVDGVIKSLDASASSQDKNDLLIAADDEIKNTLDGGKGDDFLIGAAKDDVLKGGDDNDVLVGKGGADKLTGGKGNDLLIGGTGNDTYIFEGNFGTDIIKDSDGSGSISIAGFSNSFTSVQGSDIIFRDAASKFEAIKINNGSSTDLLITSLTDTTTGNVLIKNWNPGNLGISLTVAASTPPAGSAGTVKGDGGNNAITLDNLRDDNPNLDIGTFSALYADGDAGNDIIMGMLQGNDTLLGGAGDDIISGGFTTTLGSNASSTFQSVAAVPGADSIDGGAGNDFIFASAGGSIAHGGSDNDILVSTGPAYFQFNNLKEILADESRGIAGHRAIKRDEVYADAIARMNFGVVKNGLSYQLSNSYFKDFTNSYAEYNSVIENVKFIGRSGSTASNHSNGDVSYGFAGSYTLTYDYSNDGELKPLPTDNPSPASLAISTFAPGAGKTLEDFANVKGANLFGDAGDDYLSGGIYADYLSGGDDKDTVFAGAGNDIVDGGDGDDELHGGEGRDIIIGGEGDDILIGDGGNDLLIGGEGRDGFIGGEGDDILVGGVEDQYMSGGAGNNIYIFEDIVYEEADLYVANNNPNANALGYAALASQTNAQATSSTAPLLTIESTEGNNTLALVGVSSLDQISLTSQDDDLILRTGNAAIFIRDGLNGAVDHFAMGDSVDEFKESATSAKSITMDDVMLARLSTEVTRTAQTAGTQLAGGLLNDTLFAHAGGSTLIGGRSDDILHGDSGDDVYVIRAGDGVDSITEQGGNNTIRLTDGITADQLDLLRTNGNLLLILSGAQSVVVNDMFDAITGDLINDRAVHRIEFSNGEVWDLTRLLQESAKGATLVGGDHNDFLIGYESDDTLTGGKGNDILRGDKGDDHYYFAIGDGADQIDDSNGSDHVYFAEGISEVQVSLRKDTSNNLIIRINNNDSITVLNAFNTAGELIGQAIENIHFNDTSVWDLARIQTELAKDQLHIFTGTTGDDLLVGDNANQTFIGNQGDDQLNGGSANDVYQYALGHGNDVITDINGNDRLELLAGINESEVVARRDGDDLVITMKDGGSITIQNTFGAEAANVVDPVITTLIQQLQSHWMSQAEIMIEQHYGLTGSGDITLGFEDGLEGAEAAHVEATYSGSDGTGTNLKLVIDLSDFSNIPNGAAPLYLDRIIAHEMVHAVMARNMNNSQLPGWFNEGTAEFIHGADERVKGDASIIGLESNFNQLFKTTVGSPSTSAGYSVSYIAVKLLDREIRNHGGAGIKEVFDQLKTGKTLDQALIAVSTAHNGLAEFWNNLSTFETHFKAVGFAQYTQLLNLDNLDTGSIAGSDYGNASLNASSVISDAISGPSHNFNLIVPDQYISTPEIDGLLESIKFSAGGEWDFPRITQEVLKPTNGDDVIHAFDSDDVFSGAKGNDQLFGYAGNDVYRYALGDGNDVIVDSAGTDQIEFGVGILEADIKLRRDLENNLVITLQDNSTITVKGAFDASGALNVAAVESIKFMSGNEWNGDKIREEVNKIHASIINGTSGSDTLLGTNANDIIVGAQGDDYLQGKKGDDRYVYNLGDGNDQITDESGIDEITFGEGISPEDISLYRQGWYGLRIVLKEGGTILINNMFSSSDDTGTNAIEGIRFFNDEVWDLAQIKAKIIQDSITEGNDIVDGFSSNDVIDGGGGFDQLRGKGGNDRYIFNRGDGVDIITDTGGNDTLVFGSGIAPTDVAVHQSNGNFYFILNNGEMVQITGELIDGTPNENRLIERVEFAGEVVWEKTIIQQKIIETLANPNFLMGRDTWDHLYAGSNNSVLNGLGGNDQIYGGDGNDTLTGGGGLNFLDGGKGDDTYLISEQPAINFIENFRDGFDRILFAEGITPEDISVKLIPGRQEGYLQNGLLWVYSISQANDWNFEIKVGDTVVYLDSLLTSGSVFGAEVKEPWLPLGEINFFNGTQWTVNDLLQQAVKGTTADDYITGSGNGDVINGSEGNDVIHAKAGADILDGGEGDDTLTGGYGKDVLIGGKGNDLLLGDNTYKEISNFHEQIDDVYRFNRGDGNDTIQEYFGRDIIEFGAGINKEQVVLSTVGDDTVVSFLDSTDTITIKNGALPETQFYTGGKIEIFKFVNGDVLNFDPKMNPVFREGTASSDTLVGGLGNDTFIGHEGYDELKGDLGDDEYRYNLGDGFDYIDEAGGVDKVVFGSEITADMVQIKKSGFTFDIYVNNQKALSFGYGPWTDSRTLEGNPDSLVESLVFANGDVWDLQMMIAKSLTYTAGDDVLSGTANNDLISGGDGNDVIQAGAGNDTLIGGKGNDGLWGSLGDDVYQFDLAEGIDSIFEHGGNDTIRFGSGILSTDISVQRTETDLILSVKNANPITLSRFFNFDVNRAVNESSAIENIIFANGEAWSREQLLAKLATVGTSSANILYGLDAPELIDAKEGNDSLSAGGGNDTLIGGSGNDTLHGESGDDLLQGGDGADWLYDAYGSNIYVGGKGNDFISLSYSAIQQFAEPSTIRFGLGDGIDEIHTPTSNPVTIELGAGITPDMLAFKSYFVDKSGGSWMATNENRVDLLILGTSDRINKLLNNGTAYTLKFSDDTIWTAAQLNDAAKKSMAILSENRNILTGNARPNSKIYISYLNQNNSVTEYPVIQTDASGYYEFDFGFGIKDVSRIIISSKDANGYTLPITAFGPATDTSTPPAPIAELDASGYVITGFARPGAYVSVSTPNRHVGAMYSDLITGAFTIVAPTRLNNGENISVVARVNALIESVPTVITAPDLVSPLTPSGVFDNLGNSLSGSAEKGAMVSITTLSGNVLGSSVANAETGAFAIGFAQPVANGELIQMVARDTAGNYSSRYVRAPDLTAPTAIYASIDKTRRIIKGFTEPGATVVVRNTQGGLLRQVYASAIDGSFEAALSTALAANQMVNLKVIDTSGNASTTFVVSAGINDVPVQPQVTFDAQGDSLSGVSSEAGIIIVRDKDSVELARTTVLAGTSFNIVLDSTYVNQEIFSVSLQNAEGLESAPSYLIAPDKIAPAKPIAAFDRYNSEISGFAEPQSTIQILGDGNSLIASATANSVDGAFVIRPNIAISESTRLSVISIDRNGNVSSTLDLTPNDQFSPITPTASFNNLGTELSGTAEPDTLVFIEKSISGLSNQPVVGFTRADLNGIWSIELAESIIDGSEVRIISVDAGNNRSYVSIRSPDLTAPLPATAQFDSTGKIITGTAEYTDTGGNEVIAMDGTNTIVLGRTTLAGYTSTYKITLATELSGNERVNIFVKDLAGNLSYATAINAPDKTAPAAPTATIDSTRKIISGESEAGATVQVKNTSGAVLGSIVADAITGAYSITLETVLAVNQTVNVTAKDLAGNISPPKTVIATGTADNSPPAIPSATFDSTGTIVSGNAEAGSVVVVKNASNTSILGTVTAHPTSGAYSITLVPALINKETVNITATDAAGNVSAARALVAPDGAVPDPTAIIIQAENYTSMSGVQKENTSDIGGGQNAGYIDAGDWMAYNNAAFNVPAEGRYRVTYRVASLNGGGQLTLKELSTDAALGSITVPKTSGWQTWVDVTQEITLSGGEHNFKLAADIGGFNVNWFKLELLEPIVQDTTPPAQPTAVFDSAGRVISGIAEAGSVVVVKDASNTNTLGTVTANTSTGAYSITLTAAFTKKETVNVTATDMAGNVSMVRAVVAPEIASPNPTAIMIQAENYSSMGGVQTENTSDTGGGQNVGWLDAGDWMAYSGAAFNVPTAGRYKVTYRVASFNGGGRLTLKELGDDSILGSITIPKTGAWQNWVDVTQEITLGGGEHHFKLAADIGGFNINWFKLEPVTPDTISPAQPTAVFDSYGKIISGVAEAGSVVIIKNHDNTQTLGTATANTSTGAYSITLTTALTKKETVNVTATDMAGNVSMVRAVVAPDIASPNPTAIMIQAENYSSMGGVQTENTSDTGGGQNVGWLDAGDWMAYSGAAFNVPTTGRYKVTYRVASFNGGGRLTLKELGDDSILGSITIPKTGAWQNWVDVTQEITLGGGEHHFKLAADIGGFNINWFKLEPLEVTASGTKSSEVIYSLENVATGNAGADNFLIINYVNNTLSQDTITAGLFEGGQEYVSMPAEVGKLKTSRDSVDYVSSNDALIQAIASFSPVTNADTRYGPAHAEQNSLMIAVGA</sequence>
<feature type="domain" description="CBM6" evidence="5">
    <location>
        <begin position="4251"/>
        <end position="4375"/>
    </location>
</feature>
<dbReference type="PRINTS" id="PR00313">
    <property type="entry name" value="CABNDNGRPT"/>
</dbReference>
<dbReference type="PROSITE" id="PS51175">
    <property type="entry name" value="CBM6"/>
    <property type="match status" value="3"/>
</dbReference>
<keyword evidence="7" id="KW-1185">Reference proteome</keyword>
<dbReference type="Pfam" id="PF00353">
    <property type="entry name" value="HemolysinCabind"/>
    <property type="match status" value="18"/>
</dbReference>
<organism evidence="6 7">
    <name type="scientific">Cellvibrio fontiphilus</name>
    <dbReference type="NCBI Taxonomy" id="1815559"/>
    <lineage>
        <taxon>Bacteria</taxon>
        <taxon>Pseudomonadati</taxon>
        <taxon>Pseudomonadota</taxon>
        <taxon>Gammaproteobacteria</taxon>
        <taxon>Cellvibrionales</taxon>
        <taxon>Cellvibrionaceae</taxon>
        <taxon>Cellvibrio</taxon>
    </lineage>
</organism>
<comment type="caution">
    <text evidence="6">The sequence shown here is derived from an EMBL/GenBank/DDBJ whole genome shotgun (WGS) entry which is preliminary data.</text>
</comment>
<evidence type="ECO:0000256" key="3">
    <source>
        <dbReference type="ARBA" id="ARBA00022729"/>
    </source>
</evidence>
<dbReference type="EMBL" id="JBHRTF010000004">
    <property type="protein sequence ID" value="MFC3116259.1"/>
    <property type="molecule type" value="Genomic_DNA"/>
</dbReference>
<proteinExistence type="predicted"/>
<dbReference type="Gene3D" id="2.60.120.260">
    <property type="entry name" value="Galactose-binding domain-like"/>
    <property type="match status" value="3"/>
</dbReference>
<dbReference type="PANTHER" id="PTHR38340:SF1">
    <property type="entry name" value="S-LAYER PROTEIN"/>
    <property type="match status" value="1"/>
</dbReference>
<dbReference type="CDD" id="cd04080">
    <property type="entry name" value="CBM6_cellulase-like"/>
    <property type="match status" value="3"/>
</dbReference>
<dbReference type="NCBIfam" id="NF033876">
    <property type="entry name" value="flagella_HExxH"/>
    <property type="match status" value="1"/>
</dbReference>
<evidence type="ECO:0000256" key="4">
    <source>
        <dbReference type="ARBA" id="ARBA00022837"/>
    </source>
</evidence>